<dbReference type="RefSeq" id="WP_126726533.1">
    <property type="nucleotide sequence ID" value="NZ_RYZH01000032.1"/>
</dbReference>
<comment type="caution">
    <text evidence="2">The sequence shown here is derived from an EMBL/GenBank/DDBJ whole genome shotgun (WGS) entry which is preliminary data.</text>
</comment>
<sequence>MIRRSSIAIAATMLAAASLAPAAQAQWAYHPYGWGGWGGAGTIGGSVAQGMGVFAAGVGQFNEQTAIARSIETDTRMRLNEYLWQSEQIRRQQQAEQAAARRRRTNESISQIQDRILNNPDRADIVSGDTLNAILNELRSPAVPDSLLVNAGTDLSLTGEQIRRIPLRFASKGVVISAHRLAAEDSWPAPLRAPAFADLKRQYQALVEEARNRPEDEEVSDETIVKGIQIINQLRALAEQQLSGPDYAAAERYLKAQAGLLQMARQPDIRKVLEAAYKKDVVPLANALLGMDTFNLGFGPADDPEEQEVYLRTLYPMMSELRNRVAQELGGKIPTEFQANVGQEPPVGAFEKLDWEQLGKTEPHGEVPPPEPNP</sequence>
<evidence type="ECO:0000313" key="2">
    <source>
        <dbReference type="EMBL" id="RUL86298.1"/>
    </source>
</evidence>
<evidence type="ECO:0000256" key="1">
    <source>
        <dbReference type="SAM" id="SignalP"/>
    </source>
</evidence>
<evidence type="ECO:0000313" key="3">
    <source>
        <dbReference type="Proteomes" id="UP000280296"/>
    </source>
</evidence>
<reference evidence="2 3" key="1">
    <citation type="submission" date="2018-12" db="EMBL/GenBank/DDBJ databases">
        <authorList>
            <person name="Toschakov S.V."/>
        </authorList>
    </citation>
    <scope>NUCLEOTIDE SEQUENCE [LARGE SCALE GENOMIC DNA]</scope>
    <source>
        <strain evidence="2 3">GM2012</strain>
    </source>
</reference>
<organism evidence="2 3">
    <name type="scientific">Tautonia sociabilis</name>
    <dbReference type="NCBI Taxonomy" id="2080755"/>
    <lineage>
        <taxon>Bacteria</taxon>
        <taxon>Pseudomonadati</taxon>
        <taxon>Planctomycetota</taxon>
        <taxon>Planctomycetia</taxon>
        <taxon>Isosphaerales</taxon>
        <taxon>Isosphaeraceae</taxon>
        <taxon>Tautonia</taxon>
    </lineage>
</organism>
<gene>
    <name evidence="2" type="ORF">TsocGM_16335</name>
</gene>
<reference evidence="2 3" key="2">
    <citation type="submission" date="2019-01" db="EMBL/GenBank/DDBJ databases">
        <title>Tautonia sociabilis, a novel thermotolerant planctomycete of Isosphaeraceae family, isolated from a 4000 m deep subterranean habitat.</title>
        <authorList>
            <person name="Kovaleva O.L."/>
            <person name="Elcheninov A.G."/>
            <person name="Van Heerden E."/>
            <person name="Toshchakov S.V."/>
            <person name="Novikov A."/>
            <person name="Bonch-Osmolovskaya E.A."/>
            <person name="Kublanov I.V."/>
        </authorList>
    </citation>
    <scope>NUCLEOTIDE SEQUENCE [LARGE SCALE GENOMIC DNA]</scope>
    <source>
        <strain evidence="2 3">GM2012</strain>
    </source>
</reference>
<dbReference type="Proteomes" id="UP000280296">
    <property type="component" value="Unassembled WGS sequence"/>
</dbReference>
<feature type="signal peptide" evidence="1">
    <location>
        <begin position="1"/>
        <end position="25"/>
    </location>
</feature>
<accession>A0A432MH43</accession>
<dbReference type="OrthoDB" id="255043at2"/>
<keyword evidence="1" id="KW-0732">Signal</keyword>
<dbReference type="EMBL" id="RYZH01000032">
    <property type="protein sequence ID" value="RUL86298.1"/>
    <property type="molecule type" value="Genomic_DNA"/>
</dbReference>
<name>A0A432MH43_9BACT</name>
<protein>
    <submittedName>
        <fullName evidence="2">Uncharacterized protein</fullName>
    </submittedName>
</protein>
<proteinExistence type="predicted"/>
<keyword evidence="3" id="KW-1185">Reference proteome</keyword>
<dbReference type="AlphaFoldDB" id="A0A432MH43"/>
<feature type="chain" id="PRO_5019496803" evidence="1">
    <location>
        <begin position="26"/>
        <end position="374"/>
    </location>
</feature>